<protein>
    <submittedName>
        <fullName evidence="2">Uncharacterized protein</fullName>
    </submittedName>
</protein>
<dbReference type="STRING" id="73044.GCA_000725795_04204"/>
<gene>
    <name evidence="2" type="ORF">D0Z67_09875</name>
</gene>
<proteinExistence type="predicted"/>
<organism evidence="2 3">
    <name type="scientific">Streptomyces seoulensis</name>
    <dbReference type="NCBI Taxonomy" id="73044"/>
    <lineage>
        <taxon>Bacteria</taxon>
        <taxon>Bacillati</taxon>
        <taxon>Actinomycetota</taxon>
        <taxon>Actinomycetes</taxon>
        <taxon>Kitasatosporales</taxon>
        <taxon>Streptomycetaceae</taxon>
        <taxon>Streptomyces</taxon>
    </lineage>
</organism>
<dbReference type="EMBL" id="CP032229">
    <property type="protein sequence ID" value="QBJ90587.1"/>
    <property type="molecule type" value="Genomic_DNA"/>
</dbReference>
<dbReference type="KEGG" id="sseo:D0Z67_09875"/>
<evidence type="ECO:0000256" key="1">
    <source>
        <dbReference type="SAM" id="MobiDB-lite"/>
    </source>
</evidence>
<dbReference type="AlphaFoldDB" id="A0A4P6TUT6"/>
<dbReference type="Proteomes" id="UP000292547">
    <property type="component" value="Chromosome"/>
</dbReference>
<keyword evidence="3" id="KW-1185">Reference proteome</keyword>
<reference evidence="2 3" key="1">
    <citation type="submission" date="2018-08" db="EMBL/GenBank/DDBJ databases">
        <title>The complete genome sequence of Streptomyces seoulensis, a pioneer strain for nickel superoxide dismutase discovery.</title>
        <authorList>
            <person name="Shin J."/>
            <person name="Lee J.-S."/>
            <person name="Lee E.-J."/>
            <person name="Youn H.-D."/>
        </authorList>
    </citation>
    <scope>NUCLEOTIDE SEQUENCE [LARGE SCALE GENOMIC DNA]</scope>
    <source>
        <strain evidence="2 3">KCTC 9819</strain>
    </source>
</reference>
<evidence type="ECO:0000313" key="2">
    <source>
        <dbReference type="EMBL" id="QBJ90587.1"/>
    </source>
</evidence>
<accession>A0A4P6TUT6</accession>
<sequence>MALRHIDPDDADKQLDEARRMSQNDGALSVKNLHSFIHQWDVHPMILDITTLSAVYTPMLMKLDQYLGENPK</sequence>
<feature type="region of interest" description="Disordered" evidence="1">
    <location>
        <begin position="1"/>
        <end position="21"/>
    </location>
</feature>
<name>A0A4P6TUT6_STRSO</name>
<evidence type="ECO:0000313" key="3">
    <source>
        <dbReference type="Proteomes" id="UP000292547"/>
    </source>
</evidence>